<comment type="catalytic activity">
    <reaction evidence="14 15">
        <text>DNA(n) + a 2'-deoxyribonucleoside 5'-triphosphate = DNA(n+1) + diphosphate</text>
        <dbReference type="Rhea" id="RHEA:22508"/>
        <dbReference type="Rhea" id="RHEA-COMP:17339"/>
        <dbReference type="Rhea" id="RHEA-COMP:17340"/>
        <dbReference type="ChEBI" id="CHEBI:33019"/>
        <dbReference type="ChEBI" id="CHEBI:61560"/>
        <dbReference type="ChEBI" id="CHEBI:173112"/>
        <dbReference type="EC" id="2.7.7.7"/>
    </reaction>
</comment>
<dbReference type="PANTHER" id="PTHR11076:SF33">
    <property type="entry name" value="DNA POLYMERASE KAPPA"/>
    <property type="match status" value="1"/>
</dbReference>
<dbReference type="InterPro" id="IPR022880">
    <property type="entry name" value="DNApol_IV"/>
</dbReference>
<feature type="domain" description="UmuC" evidence="16">
    <location>
        <begin position="8"/>
        <end position="188"/>
    </location>
</feature>
<keyword evidence="3 15" id="KW-0515">Mutator protein</keyword>
<evidence type="ECO:0000256" key="3">
    <source>
        <dbReference type="ARBA" id="ARBA00022457"/>
    </source>
</evidence>
<dbReference type="InterPro" id="IPR001126">
    <property type="entry name" value="UmuC"/>
</dbReference>
<keyword evidence="18" id="KW-1185">Reference proteome</keyword>
<keyword evidence="11 15" id="KW-0239">DNA-directed DNA polymerase</keyword>
<feature type="active site" evidence="15">
    <location>
        <position position="107"/>
    </location>
</feature>
<evidence type="ECO:0000256" key="7">
    <source>
        <dbReference type="ARBA" id="ARBA00022705"/>
    </source>
</evidence>
<reference evidence="17 18" key="1">
    <citation type="journal article" date="2022" name="Res Sq">
        <title>Evolution of multicellular longitudinally dividing oral cavity symbionts (Neisseriaceae).</title>
        <authorList>
            <person name="Nyongesa S."/>
            <person name="Weber P."/>
            <person name="Bernet E."/>
            <person name="Pullido F."/>
            <person name="Nieckarz M."/>
            <person name="Delaby M."/>
            <person name="Nieves C."/>
            <person name="Viehboeck T."/>
            <person name="Krause N."/>
            <person name="Rivera-Millot A."/>
            <person name="Nakamura A."/>
            <person name="Vischer N."/>
            <person name="VanNieuwenhze M."/>
            <person name="Brun Y."/>
            <person name="Cava F."/>
            <person name="Bulgheresi S."/>
            <person name="Veyrier F."/>
        </authorList>
    </citation>
    <scope>NUCLEOTIDE SEQUENCE [LARGE SCALE GENOMIC DNA]</scope>
    <source>
        <strain evidence="17 18">SN4</strain>
    </source>
</reference>
<keyword evidence="4 15" id="KW-0963">Cytoplasm</keyword>
<dbReference type="InterPro" id="IPR036775">
    <property type="entry name" value="DNA_pol_Y-fam_lit_finger_sf"/>
</dbReference>
<evidence type="ECO:0000256" key="15">
    <source>
        <dbReference type="HAMAP-Rule" id="MF_01113"/>
    </source>
</evidence>
<dbReference type="InterPro" id="IPR050116">
    <property type="entry name" value="DNA_polymerase-Y"/>
</dbReference>
<evidence type="ECO:0000256" key="14">
    <source>
        <dbReference type="ARBA" id="ARBA00049244"/>
    </source>
</evidence>
<evidence type="ECO:0000256" key="10">
    <source>
        <dbReference type="ARBA" id="ARBA00022842"/>
    </source>
</evidence>
<dbReference type="Gene3D" id="1.10.150.20">
    <property type="entry name" value="5' to 3' exonuclease, C-terminal subdomain"/>
    <property type="match status" value="1"/>
</dbReference>
<dbReference type="Gene3D" id="3.30.70.270">
    <property type="match status" value="1"/>
</dbReference>
<organism evidence="17 18">
    <name type="scientific">Vitreoscilla massiliensis</name>
    <dbReference type="NCBI Taxonomy" id="1689272"/>
    <lineage>
        <taxon>Bacteria</taxon>
        <taxon>Pseudomonadati</taxon>
        <taxon>Pseudomonadota</taxon>
        <taxon>Betaproteobacteria</taxon>
        <taxon>Neisseriales</taxon>
        <taxon>Neisseriaceae</taxon>
        <taxon>Vitreoscilla</taxon>
    </lineage>
</organism>
<gene>
    <name evidence="15 17" type="primary">dinB</name>
    <name evidence="17" type="ORF">LVJ82_05860</name>
</gene>
<dbReference type="SUPFAM" id="SSF56672">
    <property type="entry name" value="DNA/RNA polymerases"/>
    <property type="match status" value="1"/>
</dbReference>
<evidence type="ECO:0000256" key="9">
    <source>
        <dbReference type="ARBA" id="ARBA00022763"/>
    </source>
</evidence>
<evidence type="ECO:0000256" key="5">
    <source>
        <dbReference type="ARBA" id="ARBA00022679"/>
    </source>
</evidence>
<keyword evidence="12 15" id="KW-0238">DNA-binding</keyword>
<sequence>MSHIVRKIIHIDMDAFFASVELRDRPDLREQPVVVAWEGARSVVCAASYPARKFGLRSAMPLSVAKRLCPHVVCLPPRFPEYQQVSRHIHHIFARHTELIEPLSLDEAYLDVTHNKQNLPYACEVASHIRADILAETGLTASAGIAPNKFLAKIASDWRKPNGQTTIAPQQISAFLQHLPLSKIPGVGEKTQLKMQQLGLTMLTDVLPLSRGELVLHFGKYGHRLYDLARGIDDRSVNPSREHQQISSETTLSHDAYLDDISVYVPELCQEVWDSAAKRRYAARTVTVKLKTADFHTLTRSLSFSSDLLQVSDFQAACLQLLQRMPQDAALRFRLIGVGLSQLHRTDEEGHQYSMW</sequence>
<evidence type="ECO:0000256" key="2">
    <source>
        <dbReference type="ARBA" id="ARBA00010945"/>
    </source>
</evidence>
<dbReference type="InterPro" id="IPR053848">
    <property type="entry name" value="IMS_HHH_1"/>
</dbReference>
<evidence type="ECO:0000256" key="13">
    <source>
        <dbReference type="ARBA" id="ARBA00023204"/>
    </source>
</evidence>
<dbReference type="Gene3D" id="3.30.1490.100">
    <property type="entry name" value="DNA polymerase, Y-family, little finger domain"/>
    <property type="match status" value="1"/>
</dbReference>
<evidence type="ECO:0000259" key="16">
    <source>
        <dbReference type="PROSITE" id="PS50173"/>
    </source>
</evidence>
<evidence type="ECO:0000313" key="18">
    <source>
        <dbReference type="Proteomes" id="UP000832011"/>
    </source>
</evidence>
<protein>
    <recommendedName>
        <fullName evidence="15">DNA polymerase IV</fullName>
        <shortName evidence="15">Pol IV</shortName>
        <ecNumber evidence="15">2.7.7.7</ecNumber>
    </recommendedName>
</protein>
<evidence type="ECO:0000256" key="8">
    <source>
        <dbReference type="ARBA" id="ARBA00022723"/>
    </source>
</evidence>
<dbReference type="RefSeq" id="WP_058304826.1">
    <property type="nucleotide sequence ID" value="NZ_CABKVG010000005.1"/>
</dbReference>
<comment type="function">
    <text evidence="15">Poorly processive, error-prone DNA polymerase involved in untargeted mutagenesis. Copies undamaged DNA at stalled replication forks, which arise in vivo from mismatched or misaligned primer ends. These misaligned primers can be extended by PolIV. Exhibits no 3'-5' exonuclease (proofreading) activity. May be involved in translesional synthesis, in conjunction with the beta clamp from PolIII.</text>
</comment>
<keyword evidence="13 15" id="KW-0234">DNA repair</keyword>
<keyword evidence="5 15" id="KW-0808">Transferase</keyword>
<dbReference type="InterPro" id="IPR043502">
    <property type="entry name" value="DNA/RNA_pol_sf"/>
</dbReference>
<feature type="site" description="Substrate discrimination" evidence="15">
    <location>
        <position position="17"/>
    </location>
</feature>
<evidence type="ECO:0000256" key="4">
    <source>
        <dbReference type="ARBA" id="ARBA00022490"/>
    </source>
</evidence>
<keyword evidence="7 15" id="KW-0235">DNA replication</keyword>
<dbReference type="Pfam" id="PF11799">
    <property type="entry name" value="IMS_C"/>
    <property type="match status" value="1"/>
</dbReference>
<name>A0ABY4E4R6_9NEIS</name>
<dbReference type="InterPro" id="IPR043128">
    <property type="entry name" value="Rev_trsase/Diguanyl_cyclase"/>
</dbReference>
<feature type="binding site" evidence="15">
    <location>
        <position position="106"/>
    </location>
    <ligand>
        <name>Mg(2+)</name>
        <dbReference type="ChEBI" id="CHEBI:18420"/>
    </ligand>
</feature>
<evidence type="ECO:0000256" key="12">
    <source>
        <dbReference type="ARBA" id="ARBA00023125"/>
    </source>
</evidence>
<dbReference type="PROSITE" id="PS50173">
    <property type="entry name" value="UMUC"/>
    <property type="match status" value="1"/>
</dbReference>
<dbReference type="HAMAP" id="MF_01113">
    <property type="entry name" value="DNApol_IV"/>
    <property type="match status" value="1"/>
</dbReference>
<keyword evidence="8 15" id="KW-0479">Metal-binding</keyword>
<keyword evidence="10 15" id="KW-0460">Magnesium</keyword>
<comment type="similarity">
    <text evidence="2 15">Belongs to the DNA polymerase type-Y family.</text>
</comment>
<dbReference type="Gene3D" id="3.40.1170.60">
    <property type="match status" value="1"/>
</dbReference>
<dbReference type="CDD" id="cd03586">
    <property type="entry name" value="PolY_Pol_IV_kappa"/>
    <property type="match status" value="1"/>
</dbReference>
<evidence type="ECO:0000256" key="1">
    <source>
        <dbReference type="ARBA" id="ARBA00004496"/>
    </source>
</evidence>
<keyword evidence="9 15" id="KW-0227">DNA damage</keyword>
<dbReference type="PANTHER" id="PTHR11076">
    <property type="entry name" value="DNA REPAIR POLYMERASE UMUC / TRANSFERASE FAMILY MEMBER"/>
    <property type="match status" value="1"/>
</dbReference>
<dbReference type="EC" id="2.7.7.7" evidence="15"/>
<comment type="cofactor">
    <cofactor evidence="15">
        <name>Mg(2+)</name>
        <dbReference type="ChEBI" id="CHEBI:18420"/>
    </cofactor>
    <text evidence="15">Binds 2 magnesium ions per subunit.</text>
</comment>
<dbReference type="InterPro" id="IPR017961">
    <property type="entry name" value="DNA_pol_Y-fam_little_finger"/>
</dbReference>
<dbReference type="NCBIfam" id="NF002677">
    <property type="entry name" value="PRK02406.1"/>
    <property type="match status" value="1"/>
</dbReference>
<dbReference type="Proteomes" id="UP000832011">
    <property type="component" value="Chromosome"/>
</dbReference>
<evidence type="ECO:0000313" key="17">
    <source>
        <dbReference type="EMBL" id="UOO90497.1"/>
    </source>
</evidence>
<evidence type="ECO:0000256" key="6">
    <source>
        <dbReference type="ARBA" id="ARBA00022695"/>
    </source>
</evidence>
<dbReference type="Pfam" id="PF00817">
    <property type="entry name" value="IMS"/>
    <property type="match status" value="1"/>
</dbReference>
<dbReference type="GO" id="GO:0003887">
    <property type="term" value="F:DNA-directed DNA polymerase activity"/>
    <property type="evidence" value="ECO:0007669"/>
    <property type="project" value="UniProtKB-EC"/>
</dbReference>
<accession>A0ABY4E4R6</accession>
<evidence type="ECO:0000256" key="11">
    <source>
        <dbReference type="ARBA" id="ARBA00022932"/>
    </source>
</evidence>
<keyword evidence="6 15" id="KW-0548">Nucleotidyltransferase</keyword>
<dbReference type="EMBL" id="CP091511">
    <property type="protein sequence ID" value="UOO90497.1"/>
    <property type="molecule type" value="Genomic_DNA"/>
</dbReference>
<dbReference type="SUPFAM" id="SSF100879">
    <property type="entry name" value="Lesion bypass DNA polymerase (Y-family), little finger domain"/>
    <property type="match status" value="1"/>
</dbReference>
<proteinExistence type="inferred from homology"/>
<comment type="subunit">
    <text evidence="15">Monomer.</text>
</comment>
<feature type="binding site" evidence="15">
    <location>
        <position position="12"/>
    </location>
    <ligand>
        <name>Mg(2+)</name>
        <dbReference type="ChEBI" id="CHEBI:18420"/>
    </ligand>
</feature>
<comment type="subcellular location">
    <subcellularLocation>
        <location evidence="1 15">Cytoplasm</location>
    </subcellularLocation>
</comment>
<dbReference type="Pfam" id="PF21999">
    <property type="entry name" value="IMS_HHH_1"/>
    <property type="match status" value="1"/>
</dbReference>